<reference evidence="2" key="1">
    <citation type="journal article" date="2019" name="Int. J. Syst. Evol. Microbiol.">
        <title>The Global Catalogue of Microorganisms (GCM) 10K type strain sequencing project: providing services to taxonomists for standard genome sequencing and annotation.</title>
        <authorList>
            <consortium name="The Broad Institute Genomics Platform"/>
            <consortium name="The Broad Institute Genome Sequencing Center for Infectious Disease"/>
            <person name="Wu L."/>
            <person name="Ma J."/>
        </authorList>
    </citation>
    <scope>NUCLEOTIDE SEQUENCE [LARGE SCALE GENOMIC DNA]</scope>
    <source>
        <strain evidence="2">KCTC 12847</strain>
    </source>
</reference>
<keyword evidence="2" id="KW-1185">Reference proteome</keyword>
<sequence>MNYWILALVCYLIAVLCVFAFIRGANVRHGSDTNSKKSSKNTRLGQCRLKKIKA</sequence>
<dbReference type="RefSeq" id="WP_156817305.1">
    <property type="nucleotide sequence ID" value="NZ_BMXD01000007.1"/>
</dbReference>
<gene>
    <name evidence="1" type="ORF">ACFOEI_04820</name>
</gene>
<evidence type="ECO:0000313" key="2">
    <source>
        <dbReference type="Proteomes" id="UP001595640"/>
    </source>
</evidence>
<name>A0ABV7LXQ9_9GAMM</name>
<comment type="caution">
    <text evidence="1">The sequence shown here is derived from an EMBL/GenBank/DDBJ whole genome shotgun (WGS) entry which is preliminary data.</text>
</comment>
<accession>A0ABV7LXQ9</accession>
<protein>
    <submittedName>
        <fullName evidence="1">Uncharacterized protein</fullName>
    </submittedName>
</protein>
<proteinExistence type="predicted"/>
<organism evidence="1 2">
    <name type="scientific">Modicisalibacter luteus</name>
    <dbReference type="NCBI Taxonomy" id="453962"/>
    <lineage>
        <taxon>Bacteria</taxon>
        <taxon>Pseudomonadati</taxon>
        <taxon>Pseudomonadota</taxon>
        <taxon>Gammaproteobacteria</taxon>
        <taxon>Oceanospirillales</taxon>
        <taxon>Halomonadaceae</taxon>
        <taxon>Modicisalibacter</taxon>
    </lineage>
</organism>
<dbReference type="EMBL" id="JBHRUH010000010">
    <property type="protein sequence ID" value="MFC3291383.1"/>
    <property type="molecule type" value="Genomic_DNA"/>
</dbReference>
<dbReference type="Proteomes" id="UP001595640">
    <property type="component" value="Unassembled WGS sequence"/>
</dbReference>
<evidence type="ECO:0000313" key="1">
    <source>
        <dbReference type="EMBL" id="MFC3291383.1"/>
    </source>
</evidence>